<dbReference type="InterPro" id="IPR003594">
    <property type="entry name" value="HATPase_dom"/>
</dbReference>
<evidence type="ECO:0000256" key="3">
    <source>
        <dbReference type="ARBA" id="ARBA00022679"/>
    </source>
</evidence>
<dbReference type="EMBL" id="JAMJEV010000004">
    <property type="protein sequence ID" value="MDO0822506.1"/>
    <property type="molecule type" value="Genomic_DNA"/>
</dbReference>
<evidence type="ECO:0000256" key="6">
    <source>
        <dbReference type="SAM" id="Phobius"/>
    </source>
</evidence>
<dbReference type="RefSeq" id="WP_301998963.1">
    <property type="nucleotide sequence ID" value="NZ_JAMJEV010000004.1"/>
</dbReference>
<evidence type="ECO:0000256" key="2">
    <source>
        <dbReference type="ARBA" id="ARBA00012438"/>
    </source>
</evidence>
<dbReference type="CDD" id="cd16917">
    <property type="entry name" value="HATPase_UhpB-NarQ-NarX-like"/>
    <property type="match status" value="1"/>
</dbReference>
<keyword evidence="6" id="KW-0812">Transmembrane</keyword>
<keyword evidence="4 8" id="KW-0418">Kinase</keyword>
<dbReference type="Proteomes" id="UP001176021">
    <property type="component" value="Unassembled WGS sequence"/>
</dbReference>
<evidence type="ECO:0000259" key="7">
    <source>
        <dbReference type="SMART" id="SM00387"/>
    </source>
</evidence>
<dbReference type="GO" id="GO:0016301">
    <property type="term" value="F:kinase activity"/>
    <property type="evidence" value="ECO:0007669"/>
    <property type="project" value="UniProtKB-KW"/>
</dbReference>
<dbReference type="EC" id="2.7.13.3" evidence="2"/>
<feature type="transmembrane region" description="Helical" evidence="6">
    <location>
        <begin position="12"/>
        <end position="33"/>
    </location>
</feature>
<dbReference type="SUPFAM" id="SSF55874">
    <property type="entry name" value="ATPase domain of HSP90 chaperone/DNA topoisomerase II/histidine kinase"/>
    <property type="match status" value="1"/>
</dbReference>
<comment type="catalytic activity">
    <reaction evidence="1">
        <text>ATP + protein L-histidine = ADP + protein N-phospho-L-histidine.</text>
        <dbReference type="EC" id="2.7.13.3"/>
    </reaction>
</comment>
<dbReference type="InterPro" id="IPR011712">
    <property type="entry name" value="Sig_transdc_His_kin_sub3_dim/P"/>
</dbReference>
<proteinExistence type="predicted"/>
<keyword evidence="5" id="KW-0902">Two-component regulatory system</keyword>
<keyword evidence="3" id="KW-0808">Transferase</keyword>
<dbReference type="InterPro" id="IPR036890">
    <property type="entry name" value="HATPase_C_sf"/>
</dbReference>
<sequence>MQIIQPSQLKLAKTLWLLAVFGFTHAVSEWGYLFVPIQTAGQEEYLLILMMVHLAFMALSFAFLLAFGLAQYFDKKIYLFIPAAIFFVWYVNFIFFFDKHALTLWYVKSEIWARYLLGFPGAILSGLGLWRRRQELKVWGNKISHNLRNASITLLIYSVLGGLIVPAGDVFPSRILNNETFFQLFHIPVQVVRAVSSMFLSWYVLRILSVFRLEYEKNIEKIEKLETLCTERQRIANDIHDGAIQALYGSGMLLDRASELIEHDPIRSKELITKVIDRYNETIKSLRRYIHGLKSDDYGQAAVEHRFHQMLNEYREGFPNITLEVSINIPIWFIFIPNAVDHTFFIMQEALANAARHSGGSIISVEICGDERLYRLTIKDNGRGIGFEKKNANQLSSISGLHGYGIDSMHQRSKLLNSKLEITTNDQGTQVMVQLERSGHNAEKA</sequence>
<evidence type="ECO:0000313" key="9">
    <source>
        <dbReference type="Proteomes" id="UP001176021"/>
    </source>
</evidence>
<feature type="transmembrane region" description="Helical" evidence="6">
    <location>
        <begin position="77"/>
        <end position="97"/>
    </location>
</feature>
<feature type="domain" description="Histidine kinase/HSP90-like ATPase" evidence="7">
    <location>
        <begin position="338"/>
        <end position="439"/>
    </location>
</feature>
<comment type="caution">
    <text evidence="8">The sequence shown here is derived from an EMBL/GenBank/DDBJ whole genome shotgun (WGS) entry which is preliminary data.</text>
</comment>
<evidence type="ECO:0000256" key="1">
    <source>
        <dbReference type="ARBA" id="ARBA00000085"/>
    </source>
</evidence>
<dbReference type="Pfam" id="PF02518">
    <property type="entry name" value="HATPase_c"/>
    <property type="match status" value="1"/>
</dbReference>
<dbReference type="InterPro" id="IPR050482">
    <property type="entry name" value="Sensor_HK_TwoCompSys"/>
</dbReference>
<organism evidence="8 9">
    <name type="scientific">Desulfosporosinus nitroreducens</name>
    <dbReference type="NCBI Taxonomy" id="2018668"/>
    <lineage>
        <taxon>Bacteria</taxon>
        <taxon>Bacillati</taxon>
        <taxon>Bacillota</taxon>
        <taxon>Clostridia</taxon>
        <taxon>Eubacteriales</taxon>
        <taxon>Desulfitobacteriaceae</taxon>
        <taxon>Desulfosporosinus</taxon>
    </lineage>
</organism>
<accession>A0ABT8QMG7</accession>
<evidence type="ECO:0000256" key="4">
    <source>
        <dbReference type="ARBA" id="ARBA00022777"/>
    </source>
</evidence>
<dbReference type="Gene3D" id="3.30.565.10">
    <property type="entry name" value="Histidine kinase-like ATPase, C-terminal domain"/>
    <property type="match status" value="1"/>
</dbReference>
<dbReference type="PANTHER" id="PTHR24421:SF55">
    <property type="entry name" value="SENSOR HISTIDINE KINASE YDFH"/>
    <property type="match status" value="1"/>
</dbReference>
<dbReference type="PANTHER" id="PTHR24421">
    <property type="entry name" value="NITRATE/NITRITE SENSOR PROTEIN NARX-RELATED"/>
    <property type="match status" value="1"/>
</dbReference>
<protein>
    <recommendedName>
        <fullName evidence="2">histidine kinase</fullName>
        <ecNumber evidence="2">2.7.13.3</ecNumber>
    </recommendedName>
</protein>
<keyword evidence="9" id="KW-1185">Reference proteome</keyword>
<keyword evidence="6" id="KW-0472">Membrane</keyword>
<feature type="transmembrane region" description="Helical" evidence="6">
    <location>
        <begin position="112"/>
        <end position="130"/>
    </location>
</feature>
<dbReference type="Pfam" id="PF07730">
    <property type="entry name" value="HisKA_3"/>
    <property type="match status" value="1"/>
</dbReference>
<keyword evidence="6" id="KW-1133">Transmembrane helix</keyword>
<gene>
    <name evidence="8" type="ORF">M8H41_06500</name>
</gene>
<reference evidence="8" key="1">
    <citation type="submission" date="2022-05" db="EMBL/GenBank/DDBJ databases">
        <title>Expanded diversity of anoxic marine methylotrophy in a Black Sea sulfate reducing microorganism.</title>
        <authorList>
            <person name="Fischer P.Q."/>
            <person name="Stams A.J.M."/>
            <person name="Villanueva L."/>
            <person name="Sousa D.Z."/>
        </authorList>
    </citation>
    <scope>NUCLEOTIDE SEQUENCE</scope>
    <source>
        <strain evidence="8">P130</strain>
    </source>
</reference>
<feature type="transmembrane region" description="Helical" evidence="6">
    <location>
        <begin position="45"/>
        <end position="70"/>
    </location>
</feature>
<feature type="transmembrane region" description="Helical" evidence="6">
    <location>
        <begin position="151"/>
        <end position="171"/>
    </location>
</feature>
<dbReference type="SMART" id="SM00387">
    <property type="entry name" value="HATPase_c"/>
    <property type="match status" value="1"/>
</dbReference>
<evidence type="ECO:0000313" key="8">
    <source>
        <dbReference type="EMBL" id="MDO0822506.1"/>
    </source>
</evidence>
<dbReference type="Gene3D" id="1.20.5.1930">
    <property type="match status" value="1"/>
</dbReference>
<name>A0ABT8QMG7_9FIRM</name>
<evidence type="ECO:0000256" key="5">
    <source>
        <dbReference type="ARBA" id="ARBA00023012"/>
    </source>
</evidence>